<dbReference type="AlphaFoldDB" id="A0A1H1AG69"/>
<dbReference type="InterPro" id="IPR050190">
    <property type="entry name" value="UPF0213_domain"/>
</dbReference>
<dbReference type="Pfam" id="PF01541">
    <property type="entry name" value="GIY-YIG"/>
    <property type="match status" value="1"/>
</dbReference>
<dbReference type="GO" id="GO:0004519">
    <property type="term" value="F:endonuclease activity"/>
    <property type="evidence" value="ECO:0007669"/>
    <property type="project" value="UniProtKB-KW"/>
</dbReference>
<evidence type="ECO:0000259" key="2">
    <source>
        <dbReference type="PROSITE" id="PS50164"/>
    </source>
</evidence>
<dbReference type="PROSITE" id="PS50164">
    <property type="entry name" value="GIY_YIG"/>
    <property type="match status" value="1"/>
</dbReference>
<dbReference type="CDD" id="cd10456">
    <property type="entry name" value="GIY-YIG_UPF0213"/>
    <property type="match status" value="1"/>
</dbReference>
<evidence type="ECO:0000313" key="3">
    <source>
        <dbReference type="EMBL" id="SDQ38684.1"/>
    </source>
</evidence>
<gene>
    <name evidence="3" type="ORF">SAMN04487752_2075</name>
</gene>
<reference evidence="4" key="1">
    <citation type="submission" date="2016-10" db="EMBL/GenBank/DDBJ databases">
        <authorList>
            <person name="Varghese N."/>
            <person name="Submissions S."/>
        </authorList>
    </citation>
    <scope>NUCLEOTIDE SEQUENCE [LARGE SCALE GENOMIC DNA]</scope>
    <source>
        <strain evidence="4">MPL-11</strain>
    </source>
</reference>
<dbReference type="PANTHER" id="PTHR34477:SF1">
    <property type="entry name" value="UPF0213 PROTEIN YHBQ"/>
    <property type="match status" value="1"/>
</dbReference>
<dbReference type="RefSeq" id="WP_089977709.1">
    <property type="nucleotide sequence ID" value="NZ_CP084916.1"/>
</dbReference>
<keyword evidence="3" id="KW-0378">Hydrolase</keyword>
<dbReference type="OrthoDB" id="9807770at2"/>
<keyword evidence="3" id="KW-0255">Endonuclease</keyword>
<dbReference type="SUPFAM" id="SSF82771">
    <property type="entry name" value="GIY-YIG endonuclease"/>
    <property type="match status" value="1"/>
</dbReference>
<dbReference type="PANTHER" id="PTHR34477">
    <property type="entry name" value="UPF0213 PROTEIN YHBQ"/>
    <property type="match status" value="1"/>
</dbReference>
<sequence length="118" mass="13725">MESVSYFYVLYCQDGSLYGGYTTDLERRESEHNQGVGAKYTKPQTRRPVKMIYAEGYYSRSEATKAEYAFKKQTRKNKLIYLTNQGITFPIESTNPCLINMEQMNIKEGEKNAESKEF</sequence>
<feature type="domain" description="GIY-YIG" evidence="2">
    <location>
        <begin position="3"/>
        <end position="80"/>
    </location>
</feature>
<protein>
    <submittedName>
        <fullName evidence="3">Putative endonuclease</fullName>
    </submittedName>
</protein>
<evidence type="ECO:0000313" key="4">
    <source>
        <dbReference type="Proteomes" id="UP000199481"/>
    </source>
</evidence>
<dbReference type="Gene3D" id="3.40.1440.10">
    <property type="entry name" value="GIY-YIG endonuclease"/>
    <property type="match status" value="1"/>
</dbReference>
<evidence type="ECO:0000256" key="1">
    <source>
        <dbReference type="ARBA" id="ARBA00007435"/>
    </source>
</evidence>
<keyword evidence="3" id="KW-0540">Nuclease</keyword>
<keyword evidence="4" id="KW-1185">Reference proteome</keyword>
<dbReference type="EMBL" id="FNJW01000008">
    <property type="protein sequence ID" value="SDQ38684.1"/>
    <property type="molecule type" value="Genomic_DNA"/>
</dbReference>
<dbReference type="InterPro" id="IPR035901">
    <property type="entry name" value="GIY-YIG_endonuc_sf"/>
</dbReference>
<name>A0A1H1AG69_9LACT</name>
<dbReference type="InterPro" id="IPR000305">
    <property type="entry name" value="GIY-YIG_endonuc"/>
</dbReference>
<comment type="similarity">
    <text evidence="1">Belongs to the UPF0213 family.</text>
</comment>
<proteinExistence type="inferred from homology"/>
<accession>A0A1H1AG69</accession>
<dbReference type="Proteomes" id="UP000199481">
    <property type="component" value="Unassembled WGS sequence"/>
</dbReference>
<organism evidence="3 4">
    <name type="scientific">Carnobacterium viridans</name>
    <dbReference type="NCBI Taxonomy" id="174587"/>
    <lineage>
        <taxon>Bacteria</taxon>
        <taxon>Bacillati</taxon>
        <taxon>Bacillota</taxon>
        <taxon>Bacilli</taxon>
        <taxon>Lactobacillales</taxon>
        <taxon>Carnobacteriaceae</taxon>
        <taxon>Carnobacterium</taxon>
    </lineage>
</organism>